<name>A0ABP0W8Z0_9BRYO</name>
<dbReference type="Proteomes" id="UP001497444">
    <property type="component" value="Chromosome 15"/>
</dbReference>
<feature type="coiled-coil region" evidence="5">
    <location>
        <begin position="368"/>
        <end position="402"/>
    </location>
</feature>
<dbReference type="Pfam" id="PF00010">
    <property type="entry name" value="HLH"/>
    <property type="match status" value="1"/>
</dbReference>
<dbReference type="InterPro" id="IPR036638">
    <property type="entry name" value="HLH_DNA-bd_sf"/>
</dbReference>
<organism evidence="8 9">
    <name type="scientific">Sphagnum jensenii</name>
    <dbReference type="NCBI Taxonomy" id="128206"/>
    <lineage>
        <taxon>Eukaryota</taxon>
        <taxon>Viridiplantae</taxon>
        <taxon>Streptophyta</taxon>
        <taxon>Embryophyta</taxon>
        <taxon>Bryophyta</taxon>
        <taxon>Sphagnophytina</taxon>
        <taxon>Sphagnopsida</taxon>
        <taxon>Sphagnales</taxon>
        <taxon>Sphagnaceae</taxon>
        <taxon>Sphagnum</taxon>
    </lineage>
</organism>
<feature type="compositionally biased region" description="Basic and acidic residues" evidence="6">
    <location>
        <begin position="324"/>
        <end position="340"/>
    </location>
</feature>
<dbReference type="InterPro" id="IPR025610">
    <property type="entry name" value="MYC/MYB_N"/>
</dbReference>
<dbReference type="InterPro" id="IPR011598">
    <property type="entry name" value="bHLH_dom"/>
</dbReference>
<accession>A0ABP0W8Z0</accession>
<evidence type="ECO:0000256" key="4">
    <source>
        <dbReference type="ARBA" id="ARBA00023242"/>
    </source>
</evidence>
<proteinExistence type="predicted"/>
<dbReference type="CDD" id="cd11449">
    <property type="entry name" value="bHLH_AtAIB_like"/>
    <property type="match status" value="1"/>
</dbReference>
<protein>
    <recommendedName>
        <fullName evidence="7">BHLH domain-containing protein</fullName>
    </recommendedName>
</protein>
<gene>
    <name evidence="8" type="ORF">CSSPJE1EN1_LOCUS8749</name>
</gene>
<dbReference type="PANTHER" id="PTHR11514:SF43">
    <property type="entry name" value="TRANSCRIPTION FACTOR MYC2"/>
    <property type="match status" value="1"/>
</dbReference>
<keyword evidence="5" id="KW-0175">Coiled coil</keyword>
<sequence>MDETLICINEEQDLVEIGGETALQQILQSLVDNRPENWTYVIFWQLSSTATGDMMLVWGDGYFKGREEDQQQLEMSEQLQQQRGGREEDQLLRRKILGGLQALIGTSSTDQEDAATSSGLDNVTDTEWFYLESMLCSFTPGVGIPGQALASGQYMWLLEANKASNQSCTRAPLAMMAGIQTILCVPIPGYGVVELGSTDLIAENWHVVHDIKGIADVRDISKPSEPNQSMRLDQHVPQEKVMTNFCARGNDKKIVAEKPGPVLKLLHQQIETKGSPPHSVIRRSGIDQSELDSIESEAEVTFKDSGECSLQSGSRPPRKRGRKPANDREEPLNHVQAERQRREKLNQRFYALRAVVPNVSKMDKASLLDDAKTYIQDLQRKLEETESQIMELQNDARGSSNKPLELPVPIITLTTTNSSEKGLQSNLKMSTKATAAPPPLREFLLEEKPTVHVQIMGQEVVIQLSCSKDIYTIANVILALQDLDLEVQHSNTSAVENTILHVLIVKMKMAELLTKEQLVNSLEGALQTRGMVNQNQVSRPARD</sequence>
<evidence type="ECO:0000259" key="7">
    <source>
        <dbReference type="PROSITE" id="PS50888"/>
    </source>
</evidence>
<dbReference type="PROSITE" id="PS50888">
    <property type="entry name" value="BHLH"/>
    <property type="match status" value="1"/>
</dbReference>
<evidence type="ECO:0000256" key="6">
    <source>
        <dbReference type="SAM" id="MobiDB-lite"/>
    </source>
</evidence>
<keyword evidence="9" id="KW-1185">Reference proteome</keyword>
<keyword evidence="4" id="KW-0539">Nucleus</keyword>
<dbReference type="Gene3D" id="4.10.280.10">
    <property type="entry name" value="Helix-loop-helix DNA-binding domain"/>
    <property type="match status" value="1"/>
</dbReference>
<keyword evidence="2" id="KW-0805">Transcription regulation</keyword>
<keyword evidence="3" id="KW-0804">Transcription</keyword>
<feature type="domain" description="BHLH" evidence="7">
    <location>
        <begin position="329"/>
        <end position="378"/>
    </location>
</feature>
<evidence type="ECO:0000256" key="3">
    <source>
        <dbReference type="ARBA" id="ARBA00023163"/>
    </source>
</evidence>
<comment type="subcellular location">
    <subcellularLocation>
        <location evidence="1">Nucleus</location>
    </subcellularLocation>
</comment>
<dbReference type="Pfam" id="PF14215">
    <property type="entry name" value="bHLH-MYC_N"/>
    <property type="match status" value="1"/>
</dbReference>
<evidence type="ECO:0000313" key="8">
    <source>
        <dbReference type="EMBL" id="CAK9263271.1"/>
    </source>
</evidence>
<dbReference type="SMART" id="SM00353">
    <property type="entry name" value="HLH"/>
    <property type="match status" value="1"/>
</dbReference>
<evidence type="ECO:0000256" key="5">
    <source>
        <dbReference type="SAM" id="Coils"/>
    </source>
</evidence>
<feature type="region of interest" description="Disordered" evidence="6">
    <location>
        <begin position="293"/>
        <end position="340"/>
    </location>
</feature>
<dbReference type="Pfam" id="PF22754">
    <property type="entry name" value="bHLH-TF_ACT-like_plant"/>
    <property type="match status" value="1"/>
</dbReference>
<reference evidence="8" key="1">
    <citation type="submission" date="2024-02" db="EMBL/GenBank/DDBJ databases">
        <authorList>
            <consortium name="ELIXIR-Norway"/>
            <consortium name="Elixir Norway"/>
        </authorList>
    </citation>
    <scope>NUCLEOTIDE SEQUENCE</scope>
</reference>
<dbReference type="PANTHER" id="PTHR11514">
    <property type="entry name" value="MYC"/>
    <property type="match status" value="1"/>
</dbReference>
<dbReference type="EMBL" id="OZ020110">
    <property type="protein sequence ID" value="CAK9263271.1"/>
    <property type="molecule type" value="Genomic_DNA"/>
</dbReference>
<dbReference type="InterPro" id="IPR054502">
    <property type="entry name" value="bHLH-TF_ACT-like_plant"/>
</dbReference>
<dbReference type="InterPro" id="IPR029016">
    <property type="entry name" value="GAF-like_dom_sf"/>
</dbReference>
<evidence type="ECO:0000256" key="1">
    <source>
        <dbReference type="ARBA" id="ARBA00004123"/>
    </source>
</evidence>
<dbReference type="Gene3D" id="3.30.450.40">
    <property type="match status" value="1"/>
</dbReference>
<evidence type="ECO:0000256" key="2">
    <source>
        <dbReference type="ARBA" id="ARBA00023015"/>
    </source>
</evidence>
<evidence type="ECO:0000313" key="9">
    <source>
        <dbReference type="Proteomes" id="UP001497444"/>
    </source>
</evidence>
<dbReference type="SUPFAM" id="SSF47459">
    <property type="entry name" value="HLH, helix-loop-helix DNA-binding domain"/>
    <property type="match status" value="1"/>
</dbReference>
<dbReference type="InterPro" id="IPR045084">
    <property type="entry name" value="AIB/MYC-like"/>
</dbReference>